<gene>
    <name evidence="1" type="ORF">pEfm12493_127</name>
</gene>
<keyword evidence="1" id="KW-0614">Plasmid</keyword>
<reference evidence="1" key="1">
    <citation type="journal article" date="2015" name="J. Antimicrob. Chemother.">
        <title>Vancomycin-resistant Enterococcus faecium harbouring vanN in Canada: a case and complete sequence of pEfm12493 harbouring the vanN operon.</title>
        <authorList>
            <person name="Boyd D.A."/>
            <person name="Levesque S."/>
            <person name="Picard A.C."/>
            <person name="Golding G.R."/>
        </authorList>
    </citation>
    <scope>NUCLEOTIDE SEQUENCE</scope>
    <source>
        <strain evidence="1">N12-493</strain>
        <plasmid evidence="1">pEfm12493</plasmid>
    </source>
</reference>
<dbReference type="AlphaFoldDB" id="A0A0D5MBQ7"/>
<accession>A0A0D5MBQ7</accession>
<sequence>MKEQQLGYTFWGRPLYGLERRTAVSIDCACGELIQQNIQTKQYHCKNCGNCYQFIDQDFQLLNEKNK</sequence>
<organism evidence="1">
    <name type="scientific">Enterococcus faecium</name>
    <name type="common">Streptococcus faecium</name>
    <dbReference type="NCBI Taxonomy" id="1352"/>
    <lineage>
        <taxon>Bacteria</taxon>
        <taxon>Bacillati</taxon>
        <taxon>Bacillota</taxon>
        <taxon>Bacilli</taxon>
        <taxon>Lactobacillales</taxon>
        <taxon>Enterococcaceae</taxon>
        <taxon>Enterococcus</taxon>
    </lineage>
</organism>
<dbReference type="RefSeq" id="WP_010734340.1">
    <property type="nucleotide sequence ID" value="NZ_KP342511.1"/>
</dbReference>
<name>A0A0D5MBQ7_ENTFC</name>
<proteinExistence type="predicted"/>
<dbReference type="EMBL" id="KP342511">
    <property type="protein sequence ID" value="AJY53611.1"/>
    <property type="molecule type" value="Genomic_DNA"/>
</dbReference>
<protein>
    <submittedName>
        <fullName evidence="1">UvrA repressor protein</fullName>
    </submittedName>
</protein>
<evidence type="ECO:0000313" key="1">
    <source>
        <dbReference type="EMBL" id="AJY53611.1"/>
    </source>
</evidence>
<geneLocation type="plasmid" evidence="1">
    <name>pEfm12493</name>
</geneLocation>